<dbReference type="Gene3D" id="2.60.40.1470">
    <property type="entry name" value="ApaG domain"/>
    <property type="match status" value="1"/>
</dbReference>
<dbReference type="SUPFAM" id="SSF81383">
    <property type="entry name" value="F-box domain"/>
    <property type="match status" value="1"/>
</dbReference>
<feature type="region of interest" description="Disordered" evidence="1">
    <location>
        <begin position="158"/>
        <end position="184"/>
    </location>
</feature>
<dbReference type="InterPro" id="IPR036767">
    <property type="entry name" value="ApaG_sf"/>
</dbReference>
<reference evidence="3 4" key="1">
    <citation type="journal article" date="2007" name="Science">
        <title>The Chlamydomonas genome reveals the evolution of key animal and plant functions.</title>
        <authorList>
            <person name="Merchant S.S."/>
            <person name="Prochnik S.E."/>
            <person name="Vallon O."/>
            <person name="Harris E.H."/>
            <person name="Karpowicz S.J."/>
            <person name="Witman G.B."/>
            <person name="Terry A."/>
            <person name="Salamov A."/>
            <person name="Fritz-Laylin L.K."/>
            <person name="Marechal-Drouard L."/>
            <person name="Marshall W.F."/>
            <person name="Qu L.H."/>
            <person name="Nelson D.R."/>
            <person name="Sanderfoot A.A."/>
            <person name="Spalding M.H."/>
            <person name="Kapitonov V.V."/>
            <person name="Ren Q."/>
            <person name="Ferris P."/>
            <person name="Lindquist E."/>
            <person name="Shapiro H."/>
            <person name="Lucas S.M."/>
            <person name="Grimwood J."/>
            <person name="Schmutz J."/>
            <person name="Cardol P."/>
            <person name="Cerutti H."/>
            <person name="Chanfreau G."/>
            <person name="Chen C.L."/>
            <person name="Cognat V."/>
            <person name="Croft M.T."/>
            <person name="Dent R."/>
            <person name="Dutcher S."/>
            <person name="Fernandez E."/>
            <person name="Fukuzawa H."/>
            <person name="Gonzalez-Ballester D."/>
            <person name="Gonzalez-Halphen D."/>
            <person name="Hallmann A."/>
            <person name="Hanikenne M."/>
            <person name="Hippler M."/>
            <person name="Inwood W."/>
            <person name="Jabbari K."/>
            <person name="Kalanon M."/>
            <person name="Kuras R."/>
            <person name="Lefebvre P.A."/>
            <person name="Lemaire S.D."/>
            <person name="Lobanov A.V."/>
            <person name="Lohr M."/>
            <person name="Manuell A."/>
            <person name="Meier I."/>
            <person name="Mets L."/>
            <person name="Mittag M."/>
            <person name="Mittelmeier T."/>
            <person name="Moroney J.V."/>
            <person name="Moseley J."/>
            <person name="Napoli C."/>
            <person name="Nedelcu A.M."/>
            <person name="Niyogi K."/>
            <person name="Novoselov S.V."/>
            <person name="Paulsen I.T."/>
            <person name="Pazour G."/>
            <person name="Purton S."/>
            <person name="Ral J.P."/>
            <person name="Riano-Pachon D.M."/>
            <person name="Riekhof W."/>
            <person name="Rymarquis L."/>
            <person name="Schroda M."/>
            <person name="Stern D."/>
            <person name="Umen J."/>
            <person name="Willows R."/>
            <person name="Wilson N."/>
            <person name="Zimmer S.L."/>
            <person name="Allmer J."/>
            <person name="Balk J."/>
            <person name="Bisova K."/>
            <person name="Chen C.J."/>
            <person name="Elias M."/>
            <person name="Gendler K."/>
            <person name="Hauser C."/>
            <person name="Lamb M.R."/>
            <person name="Ledford H."/>
            <person name="Long J.C."/>
            <person name="Minagawa J."/>
            <person name="Page M.D."/>
            <person name="Pan J."/>
            <person name="Pootakham W."/>
            <person name="Roje S."/>
            <person name="Rose A."/>
            <person name="Stahlberg E."/>
            <person name="Terauchi A.M."/>
            <person name="Yang P."/>
            <person name="Ball S."/>
            <person name="Bowler C."/>
            <person name="Dieckmann C.L."/>
            <person name="Gladyshev V.N."/>
            <person name="Green P."/>
            <person name="Jorgensen R."/>
            <person name="Mayfield S."/>
            <person name="Mueller-Roeber B."/>
            <person name="Rajamani S."/>
            <person name="Sayre R.T."/>
            <person name="Brokstein P."/>
            <person name="Dubchak I."/>
            <person name="Goodstein D."/>
            <person name="Hornick L."/>
            <person name="Huang Y.W."/>
            <person name="Jhaveri J."/>
            <person name="Luo Y."/>
            <person name="Martinez D."/>
            <person name="Ngau W.C."/>
            <person name="Otillar B."/>
            <person name="Poliakov A."/>
            <person name="Porter A."/>
            <person name="Szajkowski L."/>
            <person name="Werner G."/>
            <person name="Zhou K."/>
            <person name="Grigoriev I.V."/>
            <person name="Rokhsar D.S."/>
            <person name="Grossman A.R."/>
        </authorList>
    </citation>
    <scope>NUCLEOTIDE SEQUENCE [LARGE SCALE GENOMIC DNA]</scope>
    <source>
        <strain evidence="4">CC-503</strain>
    </source>
</reference>
<dbReference type="InterPro" id="IPR001810">
    <property type="entry name" value="F-box_dom"/>
</dbReference>
<evidence type="ECO:0000256" key="1">
    <source>
        <dbReference type="SAM" id="MobiDB-lite"/>
    </source>
</evidence>
<dbReference type="SMART" id="SM00860">
    <property type="entry name" value="SMI1_KNR4"/>
    <property type="match status" value="1"/>
</dbReference>
<accession>A0A2K3E540</accession>
<dbReference type="EMBL" id="CM008962">
    <property type="protein sequence ID" value="PNW87886.1"/>
    <property type="molecule type" value="Genomic_DNA"/>
</dbReference>
<dbReference type="KEGG" id="cre:CHLRE_01g005900v5"/>
<dbReference type="Gramene" id="PNW87886">
    <property type="protein sequence ID" value="PNW87886"/>
    <property type="gene ID" value="CHLRE_01g005900v5"/>
</dbReference>
<dbReference type="PROSITE" id="PS51087">
    <property type="entry name" value="APAG"/>
    <property type="match status" value="1"/>
</dbReference>
<dbReference type="OrthoDB" id="2305498at2759"/>
<sequence length="474" mass="52195">MELTPQCLAHVFSQLPARDAARAACVQRLWRDLVQPDERLWKHFMEEDLGMVTKASPDGTEASTYRSAYCAWRKAYGPEYWPFLPRAIRAWGQIKGWLEVNYPAIRASIQDGTSEEEIRSVEGLLGFSLPPAIKVIYRLHNGQALLFDASRDRRHAAAKAARAGVSGGPGGGGPPPGAGLGPESEEELGSIFHGLFGGYSVYSHLVVSRLMPLRRAAMWTQELELHKLRPQLLAFACSFRVRDKMFVADAATGGLAVARRGGRGMALQPAAPAADSEPGACDGVLRWFEEYARRLEAGYYEVAVLDEDYPQGSRAISLFPLRQPEMKEEVTRGVRVRASMVYAPEESPAGKHLFAYTIRFALQDTQSQLAALPPGSSAAQCLARCQLSTRHWRIRDERGEVADEVHGEGVIGKYPLLEAGGPEFAYCSCTHQAAPQGSMEGEFRFVEGSLERQLGAGFDVACPRFHLEVPPFIF</sequence>
<dbReference type="Proteomes" id="UP000006906">
    <property type="component" value="Chromosome 1"/>
</dbReference>
<proteinExistence type="predicted"/>
<protein>
    <recommendedName>
        <fullName evidence="2">ApaG domain-containing protein</fullName>
    </recommendedName>
</protein>
<dbReference type="ExpressionAtlas" id="A0A2K3E540">
    <property type="expression patterns" value="baseline and differential"/>
</dbReference>
<dbReference type="RefSeq" id="XP_042928106.1">
    <property type="nucleotide sequence ID" value="XM_043058192.1"/>
</dbReference>
<dbReference type="PANTHER" id="PTHR47463">
    <property type="entry name" value="F-BOX PROTEIN SKIP16"/>
    <property type="match status" value="1"/>
</dbReference>
<evidence type="ECO:0000313" key="3">
    <source>
        <dbReference type="EMBL" id="PNW87886.1"/>
    </source>
</evidence>
<dbReference type="InterPro" id="IPR036047">
    <property type="entry name" value="F-box-like_dom_sf"/>
</dbReference>
<feature type="domain" description="ApaG" evidence="2">
    <location>
        <begin position="328"/>
        <end position="474"/>
    </location>
</feature>
<dbReference type="GeneID" id="5727661"/>
<dbReference type="InParanoid" id="A0A2K3E540"/>
<organism evidence="3 4">
    <name type="scientific">Chlamydomonas reinhardtii</name>
    <name type="common">Chlamydomonas smithii</name>
    <dbReference type="NCBI Taxonomy" id="3055"/>
    <lineage>
        <taxon>Eukaryota</taxon>
        <taxon>Viridiplantae</taxon>
        <taxon>Chlorophyta</taxon>
        <taxon>core chlorophytes</taxon>
        <taxon>Chlorophyceae</taxon>
        <taxon>CS clade</taxon>
        <taxon>Chlamydomonadales</taxon>
        <taxon>Chlamydomonadaceae</taxon>
        <taxon>Chlamydomonas</taxon>
    </lineage>
</organism>
<dbReference type="InterPro" id="IPR007474">
    <property type="entry name" value="ApaG_domain"/>
</dbReference>
<gene>
    <name evidence="3" type="ORF">CHLRE_01g005900v5</name>
</gene>
<dbReference type="Gene3D" id="1.20.1280.50">
    <property type="match status" value="1"/>
</dbReference>
<evidence type="ECO:0000259" key="2">
    <source>
        <dbReference type="PROSITE" id="PS51087"/>
    </source>
</evidence>
<dbReference type="SUPFAM" id="SSF110069">
    <property type="entry name" value="ApaG-like"/>
    <property type="match status" value="1"/>
</dbReference>
<evidence type="ECO:0000313" key="4">
    <source>
        <dbReference type="Proteomes" id="UP000006906"/>
    </source>
</evidence>
<name>A0A2K3E540_CHLRE</name>
<dbReference type="InterPro" id="IPR018958">
    <property type="entry name" value="Knr4/Smi1-like_dom"/>
</dbReference>
<dbReference type="GO" id="GO:0019005">
    <property type="term" value="C:SCF ubiquitin ligase complex"/>
    <property type="evidence" value="ECO:0000318"/>
    <property type="project" value="GO_Central"/>
</dbReference>
<dbReference type="FunCoup" id="A0A2K3E540">
    <property type="interactions" value="1244"/>
</dbReference>
<dbReference type="AlphaFoldDB" id="A0A2K3E540"/>
<dbReference type="Pfam" id="PF12937">
    <property type="entry name" value="F-box-like"/>
    <property type="match status" value="1"/>
</dbReference>
<dbReference type="PANTHER" id="PTHR47463:SF2">
    <property type="entry name" value="F-BOX PROTEIN SKIP16"/>
    <property type="match status" value="1"/>
</dbReference>
<dbReference type="Pfam" id="PF04379">
    <property type="entry name" value="DUF525"/>
    <property type="match status" value="1"/>
</dbReference>
<dbReference type="STRING" id="3055.A0A2K3E540"/>
<keyword evidence="4" id="KW-1185">Reference proteome</keyword>